<sequence>MDADAGLIAKWADKLSVSAALVSAGAMSRSMDVMLEGGGAGGGGGAVGGVGVGAIITGGAALRCAVSLPHALKENTIPSANKLNFGFPILHLLRADQLRLNNSWLVSGKIIDTMQLNEYAPQSDARAMSF</sequence>
<comment type="caution">
    <text evidence="1">The sequence shown here is derived from an EMBL/GenBank/DDBJ whole genome shotgun (WGS) entry which is preliminary data.</text>
</comment>
<protein>
    <submittedName>
        <fullName evidence="1">Uncharacterized protein</fullName>
    </submittedName>
</protein>
<gene>
    <name evidence="1" type="ORF">D7D48_01220</name>
</gene>
<keyword evidence="2" id="KW-1185">Reference proteome</keyword>
<reference evidence="1 2" key="1">
    <citation type="submission" date="2018-12" db="EMBL/GenBank/DDBJ databases">
        <authorList>
            <person name="Kim S.-J."/>
            <person name="Jung G.-Y."/>
        </authorList>
    </citation>
    <scope>NUCLEOTIDE SEQUENCE [LARGE SCALE GENOMIC DNA]</scope>
    <source>
        <strain evidence="1 2">03SU3-P</strain>
    </source>
</reference>
<accession>A0A3R8Q3N6</accession>
<name>A0A3R8Q3N6_9SPHN</name>
<dbReference type="Proteomes" id="UP000268553">
    <property type="component" value="Unassembled WGS sequence"/>
</dbReference>
<dbReference type="EMBL" id="RWJI01000001">
    <property type="protein sequence ID" value="RRQ51550.1"/>
    <property type="molecule type" value="Genomic_DNA"/>
</dbReference>
<dbReference type="AlphaFoldDB" id="A0A3R8Q3N6"/>
<evidence type="ECO:0000313" key="1">
    <source>
        <dbReference type="EMBL" id="RRQ51550.1"/>
    </source>
</evidence>
<evidence type="ECO:0000313" key="2">
    <source>
        <dbReference type="Proteomes" id="UP000268553"/>
    </source>
</evidence>
<proteinExistence type="predicted"/>
<organism evidence="1 2">
    <name type="scientific">Sphingorhabdus wooponensis</name>
    <dbReference type="NCBI Taxonomy" id="940136"/>
    <lineage>
        <taxon>Bacteria</taxon>
        <taxon>Pseudomonadati</taxon>
        <taxon>Pseudomonadota</taxon>
        <taxon>Alphaproteobacteria</taxon>
        <taxon>Sphingomonadales</taxon>
        <taxon>Sphingomonadaceae</taxon>
        <taxon>Sphingorhabdus</taxon>
    </lineage>
</organism>
<dbReference type="RefSeq" id="WP_125229564.1">
    <property type="nucleotide sequence ID" value="NZ_RWJI01000001.1"/>
</dbReference>